<protein>
    <submittedName>
        <fullName evidence="2">Uncharacterized protein</fullName>
    </submittedName>
</protein>
<reference evidence="2 3" key="2">
    <citation type="journal article" date="2019" name="G3 (Bethesda)">
        <title>Hybrid Assembly of the Genome of the Entomopathogenic Nematode Steinernema carpocapsae Identifies the X-Chromosome.</title>
        <authorList>
            <person name="Serra L."/>
            <person name="Macchietto M."/>
            <person name="Macias-Munoz A."/>
            <person name="McGill C.J."/>
            <person name="Rodriguez I.M."/>
            <person name="Rodriguez B."/>
            <person name="Murad R."/>
            <person name="Mortazavi A."/>
        </authorList>
    </citation>
    <scope>NUCLEOTIDE SEQUENCE [LARGE SCALE GENOMIC DNA]</scope>
    <source>
        <strain evidence="2 3">ALL</strain>
    </source>
</reference>
<keyword evidence="1" id="KW-1133">Transmembrane helix</keyword>
<accession>A0A4U8V9U8</accession>
<sequence>MSHAGDAPNQTVAARNLSLFFLSLFFLLCTLRMPLIVCAAFDERDVTTKSSSKPLFSMLFRASCARRTSHRKLVFIPLPTQTDENKSS</sequence>
<keyword evidence="1" id="KW-0472">Membrane</keyword>
<dbReference type="Proteomes" id="UP000298663">
    <property type="component" value="Chromosome X"/>
</dbReference>
<dbReference type="AlphaFoldDB" id="A0A4U8V9U8"/>
<evidence type="ECO:0000313" key="3">
    <source>
        <dbReference type="Proteomes" id="UP000298663"/>
    </source>
</evidence>
<keyword evidence="3" id="KW-1185">Reference proteome</keyword>
<evidence type="ECO:0000256" key="1">
    <source>
        <dbReference type="SAM" id="Phobius"/>
    </source>
</evidence>
<keyword evidence="1" id="KW-0812">Transmembrane</keyword>
<proteinExistence type="predicted"/>
<organism evidence="2 3">
    <name type="scientific">Steinernema carpocapsae</name>
    <name type="common">Entomopathogenic nematode</name>
    <dbReference type="NCBI Taxonomy" id="34508"/>
    <lineage>
        <taxon>Eukaryota</taxon>
        <taxon>Metazoa</taxon>
        <taxon>Ecdysozoa</taxon>
        <taxon>Nematoda</taxon>
        <taxon>Chromadorea</taxon>
        <taxon>Rhabditida</taxon>
        <taxon>Tylenchina</taxon>
        <taxon>Panagrolaimomorpha</taxon>
        <taxon>Strongyloidoidea</taxon>
        <taxon>Steinernematidae</taxon>
        <taxon>Steinernema</taxon>
    </lineage>
</organism>
<feature type="transmembrane region" description="Helical" evidence="1">
    <location>
        <begin position="20"/>
        <end position="41"/>
    </location>
</feature>
<name>A0A4U8V9U8_STECR</name>
<dbReference type="EMBL" id="CM016762">
    <property type="protein sequence ID" value="TMS40177.1"/>
    <property type="molecule type" value="Genomic_DNA"/>
</dbReference>
<reference evidence="2 3" key="1">
    <citation type="journal article" date="2015" name="Genome Biol.">
        <title>Comparative genomics of Steinernema reveals deeply conserved gene regulatory networks.</title>
        <authorList>
            <person name="Dillman A.R."/>
            <person name="Macchietto M."/>
            <person name="Porter C.F."/>
            <person name="Rogers A."/>
            <person name="Williams B."/>
            <person name="Antoshechkin I."/>
            <person name="Lee M.M."/>
            <person name="Goodwin Z."/>
            <person name="Lu X."/>
            <person name="Lewis E.E."/>
            <person name="Goodrich-Blair H."/>
            <person name="Stock S.P."/>
            <person name="Adams B.J."/>
            <person name="Sternberg P.W."/>
            <person name="Mortazavi A."/>
        </authorList>
    </citation>
    <scope>NUCLEOTIDE SEQUENCE [LARGE SCALE GENOMIC DNA]</scope>
    <source>
        <strain evidence="2 3">ALL</strain>
    </source>
</reference>
<evidence type="ECO:0000313" key="2">
    <source>
        <dbReference type="EMBL" id="TMS40177.1"/>
    </source>
</evidence>
<gene>
    <name evidence="2" type="ORF">L596_006589</name>
</gene>